<evidence type="ECO:0000259" key="14">
    <source>
        <dbReference type="PROSITE" id="PS51379"/>
    </source>
</evidence>
<evidence type="ECO:0000256" key="2">
    <source>
        <dbReference type="ARBA" id="ARBA00003532"/>
    </source>
</evidence>
<dbReference type="InterPro" id="IPR000813">
    <property type="entry name" value="7Fe_ferredoxin"/>
</dbReference>
<dbReference type="Proteomes" id="UP000029093">
    <property type="component" value="Unassembled WGS sequence"/>
</dbReference>
<dbReference type="GO" id="GO:0009055">
    <property type="term" value="F:electron transfer activity"/>
    <property type="evidence" value="ECO:0007669"/>
    <property type="project" value="UniProtKB-UniRule"/>
</dbReference>
<keyword evidence="11 12" id="KW-0003">3Fe-4S</keyword>
<evidence type="ECO:0000256" key="4">
    <source>
        <dbReference type="ARBA" id="ARBA00022448"/>
    </source>
</evidence>
<evidence type="ECO:0000256" key="5">
    <source>
        <dbReference type="ARBA" id="ARBA00022485"/>
    </source>
</evidence>
<dbReference type="InterPro" id="IPR017900">
    <property type="entry name" value="4Fe4S_Fe_S_CS"/>
</dbReference>
<name>A0A086ZIU1_9BIFI</name>
<evidence type="ECO:0000313" key="16">
    <source>
        <dbReference type="EMBL" id="NMF02297.1"/>
    </source>
</evidence>
<dbReference type="InterPro" id="IPR050294">
    <property type="entry name" value="RnfB_subfamily"/>
</dbReference>
<dbReference type="NCBIfam" id="NF045480">
    <property type="entry name" value="FdxA_Actino"/>
    <property type="match status" value="1"/>
</dbReference>
<keyword evidence="6 12" id="KW-0479">Metal-binding</keyword>
<dbReference type="EMBL" id="JGYQ01000016">
    <property type="protein sequence ID" value="KFI46441.1"/>
    <property type="molecule type" value="Genomic_DNA"/>
</dbReference>
<feature type="region of interest" description="Disordered" evidence="13">
    <location>
        <begin position="86"/>
        <end position="108"/>
    </location>
</feature>
<evidence type="ECO:0000313" key="17">
    <source>
        <dbReference type="Proteomes" id="UP000029093"/>
    </source>
</evidence>
<evidence type="ECO:0000256" key="6">
    <source>
        <dbReference type="ARBA" id="ARBA00022723"/>
    </source>
</evidence>
<keyword evidence="9 12" id="KW-0408">Iron</keyword>
<dbReference type="OrthoDB" id="9803397at2"/>
<evidence type="ECO:0000313" key="18">
    <source>
        <dbReference type="Proteomes" id="UP000583419"/>
    </source>
</evidence>
<dbReference type="GO" id="GO:0051538">
    <property type="term" value="F:3 iron, 4 sulfur cluster binding"/>
    <property type="evidence" value="ECO:0007669"/>
    <property type="project" value="UniProtKB-UniRule"/>
</dbReference>
<reference evidence="16 18" key="2">
    <citation type="submission" date="2020-04" db="EMBL/GenBank/DDBJ databases">
        <authorList>
            <person name="Hitch T.C.A."/>
            <person name="Wylensek D."/>
            <person name="Clavel T."/>
        </authorList>
    </citation>
    <scope>NUCLEOTIDE SEQUENCE [LARGE SCALE GENOMIC DNA]</scope>
    <source>
        <strain evidence="16 18">WCA-130-P53-4B</strain>
    </source>
</reference>
<dbReference type="GO" id="GO:0046872">
    <property type="term" value="F:metal ion binding"/>
    <property type="evidence" value="ECO:0007669"/>
    <property type="project" value="UniProtKB-UniRule"/>
</dbReference>
<dbReference type="GO" id="GO:0051539">
    <property type="term" value="F:4 iron, 4 sulfur cluster binding"/>
    <property type="evidence" value="ECO:0007669"/>
    <property type="project" value="UniProtKB-UniRule"/>
</dbReference>
<evidence type="ECO:0000256" key="9">
    <source>
        <dbReference type="ARBA" id="ARBA00023004"/>
    </source>
</evidence>
<reference evidence="15 17" key="1">
    <citation type="submission" date="2014-03" db="EMBL/GenBank/DDBJ databases">
        <title>Genomics of Bifidobacteria.</title>
        <authorList>
            <person name="Ventura M."/>
            <person name="Milani C."/>
            <person name="Lugli G.A."/>
        </authorList>
    </citation>
    <scope>NUCLEOTIDE SEQUENCE [LARGE SCALE GENOMIC DNA]</scope>
    <source>
        <strain evidence="15 17">LMG 10736</strain>
    </source>
</reference>
<dbReference type="Gene3D" id="3.30.70.20">
    <property type="match status" value="1"/>
</dbReference>
<evidence type="ECO:0000256" key="12">
    <source>
        <dbReference type="RuleBase" id="RU365098"/>
    </source>
</evidence>
<evidence type="ECO:0000256" key="10">
    <source>
        <dbReference type="ARBA" id="ARBA00023014"/>
    </source>
</evidence>
<protein>
    <recommendedName>
        <fullName evidence="3 12">Ferredoxin</fullName>
    </recommendedName>
</protein>
<evidence type="ECO:0000256" key="1">
    <source>
        <dbReference type="ARBA" id="ARBA00001966"/>
    </source>
</evidence>
<dbReference type="Proteomes" id="UP000583419">
    <property type="component" value="Unassembled WGS sequence"/>
</dbReference>
<comment type="function">
    <text evidence="2 12">Ferredoxins are iron-sulfur proteins that transfer electrons in a wide variety of metabolic reactions.</text>
</comment>
<dbReference type="AlphaFoldDB" id="A0A086ZIU1"/>
<comment type="cofactor">
    <cofactor evidence="12">
        <name>[3Fe-4S] cluster</name>
        <dbReference type="ChEBI" id="CHEBI:21137"/>
    </cofactor>
    <text evidence="12">Binds 1 [3Fe-4S] cluster.</text>
</comment>
<dbReference type="PROSITE" id="PS51379">
    <property type="entry name" value="4FE4S_FER_2"/>
    <property type="match status" value="1"/>
</dbReference>
<accession>A0A086ZIU1</accession>
<dbReference type="EMBL" id="JABAGJ010000004">
    <property type="protein sequence ID" value="NMF02297.1"/>
    <property type="molecule type" value="Genomic_DNA"/>
</dbReference>
<evidence type="ECO:0000256" key="7">
    <source>
        <dbReference type="ARBA" id="ARBA00022737"/>
    </source>
</evidence>
<keyword evidence="8 12" id="KW-0249">Electron transport</keyword>
<evidence type="ECO:0000313" key="15">
    <source>
        <dbReference type="EMBL" id="KFI46441.1"/>
    </source>
</evidence>
<dbReference type="InterPro" id="IPR054830">
    <property type="entry name" value="FdxA_Actino"/>
</dbReference>
<dbReference type="GeneID" id="303204634"/>
<dbReference type="PRINTS" id="PR00354">
    <property type="entry name" value="7FE8SFRDOXIN"/>
</dbReference>
<dbReference type="SUPFAM" id="SSF54862">
    <property type="entry name" value="4Fe-4S ferredoxins"/>
    <property type="match status" value="1"/>
</dbReference>
<dbReference type="InterPro" id="IPR017896">
    <property type="entry name" value="4Fe4S_Fe-S-bd"/>
</dbReference>
<keyword evidence="17" id="KW-1185">Reference proteome</keyword>
<evidence type="ECO:0000256" key="8">
    <source>
        <dbReference type="ARBA" id="ARBA00022982"/>
    </source>
</evidence>
<organism evidence="15 17">
    <name type="scientific">Bifidobacterium boum</name>
    <dbReference type="NCBI Taxonomy" id="78343"/>
    <lineage>
        <taxon>Bacteria</taxon>
        <taxon>Bacillati</taxon>
        <taxon>Actinomycetota</taxon>
        <taxon>Actinomycetes</taxon>
        <taxon>Bifidobacteriales</taxon>
        <taxon>Bifidobacteriaceae</taxon>
        <taxon>Bifidobacterium</taxon>
    </lineage>
</organism>
<proteinExistence type="predicted"/>
<gene>
    <name evidence="15" type="ORF">BBOU_1533</name>
    <name evidence="16" type="ORF">HF843_03740</name>
</gene>
<evidence type="ECO:0000256" key="11">
    <source>
        <dbReference type="ARBA" id="ARBA00023291"/>
    </source>
</evidence>
<keyword evidence="5 12" id="KW-0004">4Fe-4S</keyword>
<keyword evidence="7" id="KW-0677">Repeat</keyword>
<evidence type="ECO:0000256" key="13">
    <source>
        <dbReference type="SAM" id="MobiDB-lite"/>
    </source>
</evidence>
<dbReference type="RefSeq" id="WP_026502415.1">
    <property type="nucleotide sequence ID" value="NZ_JABAGJ010000004.1"/>
</dbReference>
<comment type="cofactor">
    <cofactor evidence="1 12">
        <name>[4Fe-4S] cluster</name>
        <dbReference type="ChEBI" id="CHEBI:49883"/>
    </cofactor>
</comment>
<keyword evidence="10 12" id="KW-0411">Iron-sulfur</keyword>
<dbReference type="PANTHER" id="PTHR42859:SF2">
    <property type="entry name" value="FERREDOXIN"/>
    <property type="match status" value="1"/>
</dbReference>
<comment type="caution">
    <text evidence="15">The sequence shown here is derived from an EMBL/GenBank/DDBJ whole genome shotgun (WGS) entry which is preliminary data.</text>
</comment>
<dbReference type="PANTHER" id="PTHR42859">
    <property type="entry name" value="OXIDOREDUCTASE"/>
    <property type="match status" value="1"/>
</dbReference>
<keyword evidence="4 12" id="KW-0813">Transport</keyword>
<evidence type="ECO:0000256" key="3">
    <source>
        <dbReference type="ARBA" id="ARBA00013529"/>
    </source>
</evidence>
<dbReference type="Pfam" id="PF00037">
    <property type="entry name" value="Fer4"/>
    <property type="match status" value="1"/>
</dbReference>
<sequence length="108" mass="11627">MAYVIAQPCVDVKDKACVDECPVDCIYEGSRSLYINPNECVDCGACEPVCPTEAIFYEDDLPDEWAWYKDAAVSFFDEVGDLGGASAAGPIGKDPDQVAALPPQNQES</sequence>
<dbReference type="PROSITE" id="PS00198">
    <property type="entry name" value="4FE4S_FER_1"/>
    <property type="match status" value="1"/>
</dbReference>
<feature type="domain" description="4Fe-4S ferredoxin-type" evidence="14">
    <location>
        <begin position="31"/>
        <end position="60"/>
    </location>
</feature>